<dbReference type="GO" id="GO:0006396">
    <property type="term" value="P:RNA processing"/>
    <property type="evidence" value="ECO:0007669"/>
    <property type="project" value="InterPro"/>
</dbReference>
<dbReference type="InterPro" id="IPR002466">
    <property type="entry name" value="A_deamin"/>
</dbReference>
<accession>A0A1V9ZBB4</accession>
<dbReference type="GO" id="GO:0003726">
    <property type="term" value="F:double-stranded RNA adenosine deaminase activity"/>
    <property type="evidence" value="ECO:0007669"/>
    <property type="project" value="TreeGrafter"/>
</dbReference>
<dbReference type="GO" id="GO:0006382">
    <property type="term" value="P:adenosine to inosine editing"/>
    <property type="evidence" value="ECO:0007669"/>
    <property type="project" value="TreeGrafter"/>
</dbReference>
<dbReference type="GO" id="GO:0003725">
    <property type="term" value="F:double-stranded RNA binding"/>
    <property type="evidence" value="ECO:0007669"/>
    <property type="project" value="TreeGrafter"/>
</dbReference>
<organism evidence="2 3">
    <name type="scientific">Achlya hypogyna</name>
    <name type="common">Oomycete</name>
    <name type="synonym">Protoachlya hypogyna</name>
    <dbReference type="NCBI Taxonomy" id="1202772"/>
    <lineage>
        <taxon>Eukaryota</taxon>
        <taxon>Sar</taxon>
        <taxon>Stramenopiles</taxon>
        <taxon>Oomycota</taxon>
        <taxon>Saprolegniomycetes</taxon>
        <taxon>Saprolegniales</taxon>
        <taxon>Achlyaceae</taxon>
        <taxon>Achlya</taxon>
    </lineage>
</organism>
<dbReference type="Proteomes" id="UP000243579">
    <property type="component" value="Unassembled WGS sequence"/>
</dbReference>
<dbReference type="GO" id="GO:0005737">
    <property type="term" value="C:cytoplasm"/>
    <property type="evidence" value="ECO:0007669"/>
    <property type="project" value="TreeGrafter"/>
</dbReference>
<dbReference type="PANTHER" id="PTHR10910">
    <property type="entry name" value="EUKARYOTE SPECIFIC DSRNA BINDING PROTEIN"/>
    <property type="match status" value="1"/>
</dbReference>
<dbReference type="SMART" id="SM00552">
    <property type="entry name" value="ADEAMc"/>
    <property type="match status" value="1"/>
</dbReference>
<proteinExistence type="predicted"/>
<evidence type="ECO:0000313" key="3">
    <source>
        <dbReference type="Proteomes" id="UP000243579"/>
    </source>
</evidence>
<dbReference type="PROSITE" id="PS50141">
    <property type="entry name" value="A_DEAMIN_EDITASE"/>
    <property type="match status" value="1"/>
</dbReference>
<gene>
    <name evidence="2" type="ORF">ACHHYP_00162</name>
</gene>
<comment type="caution">
    <text evidence="2">The sequence shown here is derived from an EMBL/GenBank/DDBJ whole genome shotgun (WGS) entry which is preliminary data.</text>
</comment>
<dbReference type="OrthoDB" id="10268011at2759"/>
<dbReference type="AlphaFoldDB" id="A0A1V9ZBB4"/>
<evidence type="ECO:0000259" key="1">
    <source>
        <dbReference type="PROSITE" id="PS50141"/>
    </source>
</evidence>
<reference evidence="2 3" key="1">
    <citation type="journal article" date="2014" name="Genome Biol. Evol.">
        <title>The secreted proteins of Achlya hypogyna and Thraustotheca clavata identify the ancestral oomycete secretome and reveal gene acquisitions by horizontal gene transfer.</title>
        <authorList>
            <person name="Misner I."/>
            <person name="Blouin N."/>
            <person name="Leonard G."/>
            <person name="Richards T.A."/>
            <person name="Lane C.E."/>
        </authorList>
    </citation>
    <scope>NUCLEOTIDE SEQUENCE [LARGE SCALE GENOMIC DNA]</scope>
    <source>
        <strain evidence="2 3">ATCC 48635</strain>
    </source>
</reference>
<evidence type="ECO:0000313" key="2">
    <source>
        <dbReference type="EMBL" id="OQR95217.1"/>
    </source>
</evidence>
<dbReference type="GO" id="GO:0008251">
    <property type="term" value="F:tRNA-specific adenosine deaminase activity"/>
    <property type="evidence" value="ECO:0007669"/>
    <property type="project" value="TreeGrafter"/>
</dbReference>
<dbReference type="PANTHER" id="PTHR10910:SF62">
    <property type="entry name" value="AT07585P-RELATED"/>
    <property type="match status" value="1"/>
</dbReference>
<dbReference type="EMBL" id="JNBR01000332">
    <property type="protein sequence ID" value="OQR95217.1"/>
    <property type="molecule type" value="Genomic_DNA"/>
</dbReference>
<protein>
    <recommendedName>
        <fullName evidence="1">A to I editase domain-containing protein</fullName>
    </recommendedName>
</protein>
<dbReference type="GO" id="GO:0005730">
    <property type="term" value="C:nucleolus"/>
    <property type="evidence" value="ECO:0007669"/>
    <property type="project" value="TreeGrafter"/>
</dbReference>
<name>A0A1V9ZBB4_ACHHY</name>
<feature type="domain" description="A to I editase" evidence="1">
    <location>
        <begin position="47"/>
        <end position="392"/>
    </location>
</feature>
<sequence>MATPDDVAAAALAWFHAKIPAKKHASNEHTVLAAIVVEREGSLDVLSVGSGTKCLGQSSLCADGYLIHDAHAEIMCRRAFLRYLYLAAFFIDEAPTIFEHSTNGKLALLASCKLHLYVSEAPCGDAALYNMKADVLEDIHEQKLKRRKLDSDLVTTVPCRTTGAKEVTSTRHSNVRGVARVKSGRTDIPEANRTVSMSCSDKICKWLSCGLQGSLLSQWFAPIHLSSVVVSVDTKSDAASFRDTVTQSLQRGGATNVAVATTTAAFPLTRSLEATTRTSASGLSLNWTLIPKEWTGPAPLDTKPDVEYLVGARGLKMGTKKVVDLKTKQKMCSRLARRKLFAAASQLESAPVERTYAAAKQQQTEYKASQRAFLTLPSFQAWKGAPAAMKSFTLACDSDRTDTQTSA</sequence>
<keyword evidence="3" id="KW-1185">Reference proteome</keyword>
<dbReference type="STRING" id="1202772.A0A1V9ZBB4"/>
<dbReference type="Pfam" id="PF02137">
    <property type="entry name" value="A_deamin"/>
    <property type="match status" value="1"/>
</dbReference>